<accession>A0A382TKT7</accession>
<feature type="non-terminal residue" evidence="1">
    <location>
        <position position="70"/>
    </location>
</feature>
<gene>
    <name evidence="1" type="ORF">METZ01_LOCUS375560</name>
</gene>
<evidence type="ECO:0000313" key="1">
    <source>
        <dbReference type="EMBL" id="SVD22706.1"/>
    </source>
</evidence>
<proteinExistence type="predicted"/>
<reference evidence="1" key="1">
    <citation type="submission" date="2018-05" db="EMBL/GenBank/DDBJ databases">
        <authorList>
            <person name="Lanie J.A."/>
            <person name="Ng W.-L."/>
            <person name="Kazmierczak K.M."/>
            <person name="Andrzejewski T.M."/>
            <person name="Davidsen T.M."/>
            <person name="Wayne K.J."/>
            <person name="Tettelin H."/>
            <person name="Glass J.I."/>
            <person name="Rusch D."/>
            <person name="Podicherti R."/>
            <person name="Tsui H.-C.T."/>
            <person name="Winkler M.E."/>
        </authorList>
    </citation>
    <scope>NUCLEOTIDE SEQUENCE</scope>
</reference>
<sequence>VFRTSKKFKLRALLSLTMLAVFNFCLNISIIQAHSTSQQSQNLEIYQDIGGNFTLLSSNNQYVSLEDFQG</sequence>
<dbReference type="EMBL" id="UINC01137394">
    <property type="protein sequence ID" value="SVD22706.1"/>
    <property type="molecule type" value="Genomic_DNA"/>
</dbReference>
<organism evidence="1">
    <name type="scientific">marine metagenome</name>
    <dbReference type="NCBI Taxonomy" id="408172"/>
    <lineage>
        <taxon>unclassified sequences</taxon>
        <taxon>metagenomes</taxon>
        <taxon>ecological metagenomes</taxon>
    </lineage>
</organism>
<feature type="non-terminal residue" evidence="1">
    <location>
        <position position="1"/>
    </location>
</feature>
<protein>
    <submittedName>
        <fullName evidence="1">Uncharacterized protein</fullName>
    </submittedName>
</protein>
<dbReference type="AlphaFoldDB" id="A0A382TKT7"/>
<name>A0A382TKT7_9ZZZZ</name>